<evidence type="ECO:0000313" key="2">
    <source>
        <dbReference type="Proteomes" id="UP001151699"/>
    </source>
</evidence>
<proteinExistence type="predicted"/>
<reference evidence="1" key="1">
    <citation type="submission" date="2022-07" db="EMBL/GenBank/DDBJ databases">
        <authorList>
            <person name="Trinca V."/>
            <person name="Uliana J.V.C."/>
            <person name="Torres T.T."/>
            <person name="Ward R.J."/>
            <person name="Monesi N."/>
        </authorList>
    </citation>
    <scope>NUCLEOTIDE SEQUENCE</scope>
    <source>
        <strain evidence="1">HSMRA1968</strain>
        <tissue evidence="1">Whole embryos</tissue>
    </source>
</reference>
<protein>
    <submittedName>
        <fullName evidence="1">Uncharacterized protein</fullName>
    </submittedName>
</protein>
<dbReference type="OrthoDB" id="7775366at2759"/>
<sequence length="267" mass="31291">TPSTLFPSQKCKFEVSSLIKEFGVYVKRRNDILSELITKVLISANPTTDKDYLWFLKFSVAVLLLRDLSVSVFTLQGHLLTKCFSLPTTIWDANPAKIDYFSSELYKLIDDHKNLIFVTNQIESRSSLGFYVSLCMLWKALHQCVGEKQNNFRLYPPSDLIRITTKMSAKRLDKDSGNFLQFLIFHSKIASLIFHRKPRFPHYKCYEEFFAYDATLIKTLARFLEKTLSQAESMWRRDNENFDYLTMIEYVQVDISEFDTLLANYKK</sequence>
<organism evidence="1 2">
    <name type="scientific">Pseudolycoriella hygida</name>
    <dbReference type="NCBI Taxonomy" id="35572"/>
    <lineage>
        <taxon>Eukaryota</taxon>
        <taxon>Metazoa</taxon>
        <taxon>Ecdysozoa</taxon>
        <taxon>Arthropoda</taxon>
        <taxon>Hexapoda</taxon>
        <taxon>Insecta</taxon>
        <taxon>Pterygota</taxon>
        <taxon>Neoptera</taxon>
        <taxon>Endopterygota</taxon>
        <taxon>Diptera</taxon>
        <taxon>Nematocera</taxon>
        <taxon>Sciaroidea</taxon>
        <taxon>Sciaridae</taxon>
        <taxon>Pseudolycoriella</taxon>
    </lineage>
</organism>
<dbReference type="EMBL" id="WJQU01000003">
    <property type="protein sequence ID" value="KAJ6639261.1"/>
    <property type="molecule type" value="Genomic_DNA"/>
</dbReference>
<name>A0A9Q0MWG7_9DIPT</name>
<accession>A0A9Q0MWG7</accession>
<gene>
    <name evidence="1" type="ORF">Bhyg_12004</name>
</gene>
<keyword evidence="2" id="KW-1185">Reference proteome</keyword>
<comment type="caution">
    <text evidence="1">The sequence shown here is derived from an EMBL/GenBank/DDBJ whole genome shotgun (WGS) entry which is preliminary data.</text>
</comment>
<dbReference type="AlphaFoldDB" id="A0A9Q0MWG7"/>
<evidence type="ECO:0000313" key="1">
    <source>
        <dbReference type="EMBL" id="KAJ6639261.1"/>
    </source>
</evidence>
<dbReference type="Proteomes" id="UP001151699">
    <property type="component" value="Chromosome X"/>
</dbReference>
<feature type="non-terminal residue" evidence="1">
    <location>
        <position position="267"/>
    </location>
</feature>